<sequence>MGIFGPSKDKVWRQLSEEIGAEFVEGRFWSGNRVQAHVAPWTITLDTYTVSTGHSHVTYTRMRAPYVNPDGLRFTLYRNGLFSELGKLLGMQDIEVGVPEFDDAFIVKGTDEYKVRELFADARIRALALAQPTIRLSVKDDEGWFGAHFPKGVDELHFQVVGVLKDVKRLKALFDLFALTLDRLCQTGSGRMEEPGVTL</sequence>
<reference evidence="1" key="1">
    <citation type="submission" date="2024-05" db="EMBL/GenBank/DDBJ databases">
        <title>Planctomycetes of the genus Singulisphaera possess chitinolytic capabilities.</title>
        <authorList>
            <person name="Ivanova A."/>
        </authorList>
    </citation>
    <scope>NUCLEOTIDE SEQUENCE</scope>
    <source>
        <strain evidence="1">Ch08T</strain>
    </source>
</reference>
<protein>
    <submittedName>
        <fullName evidence="1">DUF3137 domain-containing protein</fullName>
    </submittedName>
</protein>
<gene>
    <name evidence="1" type="ORF">V5E97_09360</name>
</gene>
<dbReference type="RefSeq" id="WP_406699073.1">
    <property type="nucleotide sequence ID" value="NZ_CP155447.1"/>
</dbReference>
<dbReference type="AlphaFoldDB" id="A0AAU7CMK3"/>
<dbReference type="EMBL" id="CP155447">
    <property type="protein sequence ID" value="XBH06223.1"/>
    <property type="molecule type" value="Genomic_DNA"/>
</dbReference>
<proteinExistence type="predicted"/>
<organism evidence="1">
    <name type="scientific">Singulisphaera sp. Ch08</name>
    <dbReference type="NCBI Taxonomy" id="3120278"/>
    <lineage>
        <taxon>Bacteria</taxon>
        <taxon>Pseudomonadati</taxon>
        <taxon>Planctomycetota</taxon>
        <taxon>Planctomycetia</taxon>
        <taxon>Isosphaerales</taxon>
        <taxon>Isosphaeraceae</taxon>
        <taxon>Singulisphaera</taxon>
    </lineage>
</organism>
<accession>A0AAU7CMK3</accession>
<name>A0AAU7CMK3_9BACT</name>
<evidence type="ECO:0000313" key="1">
    <source>
        <dbReference type="EMBL" id="XBH06223.1"/>
    </source>
</evidence>